<proteinExistence type="predicted"/>
<dbReference type="EMBL" id="CACVAQ010000055">
    <property type="protein sequence ID" value="CAA6800588.1"/>
    <property type="molecule type" value="Genomic_DNA"/>
</dbReference>
<name>A0A6S6S2X4_9BACT</name>
<gene>
    <name evidence="2" type="ORF">HELGO_WM30334</name>
</gene>
<reference evidence="2" key="1">
    <citation type="submission" date="2020-01" db="EMBL/GenBank/DDBJ databases">
        <authorList>
            <person name="Meier V. D."/>
            <person name="Meier V D."/>
        </authorList>
    </citation>
    <scope>NUCLEOTIDE SEQUENCE</scope>
    <source>
        <strain evidence="2">HLG_WM_MAG_10</strain>
    </source>
</reference>
<evidence type="ECO:0000256" key="1">
    <source>
        <dbReference type="SAM" id="MobiDB-lite"/>
    </source>
</evidence>
<organism evidence="2">
    <name type="scientific">uncultured Aureispira sp</name>
    <dbReference type="NCBI Taxonomy" id="1331704"/>
    <lineage>
        <taxon>Bacteria</taxon>
        <taxon>Pseudomonadati</taxon>
        <taxon>Bacteroidota</taxon>
        <taxon>Saprospiria</taxon>
        <taxon>Saprospirales</taxon>
        <taxon>Saprospiraceae</taxon>
        <taxon>Aureispira</taxon>
        <taxon>environmental samples</taxon>
    </lineage>
</organism>
<sequence length="110" mass="12301">MGKKSKIHRGRFQAQGNGLEESESWAQDKPLSISSALSLLRGLIAKLNPSDYTRRKKEFEKAEEFVENASENGGIFAVKKKTFKVKGSKDERVDIEVLGGKAFVKNNENE</sequence>
<accession>A0A6S6S2X4</accession>
<protein>
    <submittedName>
        <fullName evidence="2">Uncharacterized protein</fullName>
    </submittedName>
</protein>
<dbReference type="AlphaFoldDB" id="A0A6S6S2X4"/>
<evidence type="ECO:0000313" key="2">
    <source>
        <dbReference type="EMBL" id="CAA6800588.1"/>
    </source>
</evidence>
<feature type="region of interest" description="Disordered" evidence="1">
    <location>
        <begin position="1"/>
        <end position="27"/>
    </location>
</feature>
<feature type="compositionally biased region" description="Basic residues" evidence="1">
    <location>
        <begin position="1"/>
        <end position="11"/>
    </location>
</feature>